<reference evidence="1 2" key="1">
    <citation type="journal article" date="2014" name="Agronomy (Basel)">
        <title>A Draft Genome Sequence for Ensete ventricosum, the Drought-Tolerant Tree Against Hunger.</title>
        <authorList>
            <person name="Harrison J."/>
            <person name="Moore K.A."/>
            <person name="Paszkiewicz K."/>
            <person name="Jones T."/>
            <person name="Grant M."/>
            <person name="Ambacheew D."/>
            <person name="Muzemil S."/>
            <person name="Studholme D.J."/>
        </authorList>
    </citation>
    <scope>NUCLEOTIDE SEQUENCE [LARGE SCALE GENOMIC DNA]</scope>
</reference>
<protein>
    <submittedName>
        <fullName evidence="1">Uncharacterized protein</fullName>
    </submittedName>
</protein>
<name>A0A426XSA2_ENSVE</name>
<dbReference type="Proteomes" id="UP000287651">
    <property type="component" value="Unassembled WGS sequence"/>
</dbReference>
<evidence type="ECO:0000313" key="1">
    <source>
        <dbReference type="EMBL" id="RRT42291.1"/>
    </source>
</evidence>
<comment type="caution">
    <text evidence="1">The sequence shown here is derived from an EMBL/GenBank/DDBJ whole genome shotgun (WGS) entry which is preliminary data.</text>
</comment>
<proteinExistence type="predicted"/>
<dbReference type="AlphaFoldDB" id="A0A426XSA2"/>
<evidence type="ECO:0000313" key="2">
    <source>
        <dbReference type="Proteomes" id="UP000287651"/>
    </source>
</evidence>
<dbReference type="EMBL" id="AMZH03017949">
    <property type="protein sequence ID" value="RRT42291.1"/>
    <property type="molecule type" value="Genomic_DNA"/>
</dbReference>
<accession>A0A426XSA2</accession>
<gene>
    <name evidence="1" type="ORF">B296_00055467</name>
</gene>
<organism evidence="1 2">
    <name type="scientific">Ensete ventricosum</name>
    <name type="common">Abyssinian banana</name>
    <name type="synonym">Musa ensete</name>
    <dbReference type="NCBI Taxonomy" id="4639"/>
    <lineage>
        <taxon>Eukaryota</taxon>
        <taxon>Viridiplantae</taxon>
        <taxon>Streptophyta</taxon>
        <taxon>Embryophyta</taxon>
        <taxon>Tracheophyta</taxon>
        <taxon>Spermatophyta</taxon>
        <taxon>Magnoliopsida</taxon>
        <taxon>Liliopsida</taxon>
        <taxon>Zingiberales</taxon>
        <taxon>Musaceae</taxon>
        <taxon>Ensete</taxon>
    </lineage>
</organism>
<sequence>MGQQACSTPDSKRLTIWQSEYDGPTSLQHPWQQTVDGLSDTVAMTWLTYNELAYAGINTPRPPLEGRTDILRRNRLEVRIAVSHRQTTEATLRI</sequence>